<dbReference type="PANTHER" id="PTHR39200:SF1">
    <property type="entry name" value="AUTO-TRANSPORTER ADHESIN HEAD GIN DOMAIN-CONTAINING PROTEIN-RELATED"/>
    <property type="match status" value="1"/>
</dbReference>
<gene>
    <name evidence="4" type="ORF">PHY01_06680</name>
</gene>
<dbReference type="OrthoDB" id="7058210at2"/>
<evidence type="ECO:0000259" key="3">
    <source>
        <dbReference type="Pfam" id="PF10988"/>
    </source>
</evidence>
<dbReference type="PROSITE" id="PS51257">
    <property type="entry name" value="PROKAR_LIPOPROTEIN"/>
    <property type="match status" value="1"/>
</dbReference>
<feature type="domain" description="Putative auto-transporter adhesin head GIN" evidence="3">
    <location>
        <begin position="50"/>
        <end position="211"/>
    </location>
</feature>
<evidence type="ECO:0000313" key="4">
    <source>
        <dbReference type="EMBL" id="GEC18385.1"/>
    </source>
</evidence>
<name>A0A4Y3WI31_9PSEU</name>
<dbReference type="Proteomes" id="UP000320338">
    <property type="component" value="Unassembled WGS sequence"/>
</dbReference>
<proteinExistence type="predicted"/>
<evidence type="ECO:0000256" key="2">
    <source>
        <dbReference type="SAM" id="SignalP"/>
    </source>
</evidence>
<dbReference type="AlphaFoldDB" id="A0A4Y3WI31"/>
<keyword evidence="2" id="KW-0732">Signal</keyword>
<accession>A0A4Y3WI31</accession>
<dbReference type="PANTHER" id="PTHR39200">
    <property type="entry name" value="HYPOTHETICAL EXPORTED PROTEIN"/>
    <property type="match status" value="1"/>
</dbReference>
<dbReference type="InterPro" id="IPR021255">
    <property type="entry name" value="DUF2807"/>
</dbReference>
<feature type="chain" id="PRO_5039501464" description="Putative auto-transporter adhesin head GIN domain-containing protein" evidence="2">
    <location>
        <begin position="21"/>
        <end position="226"/>
    </location>
</feature>
<evidence type="ECO:0000313" key="5">
    <source>
        <dbReference type="Proteomes" id="UP000320338"/>
    </source>
</evidence>
<dbReference type="Gene3D" id="2.160.20.120">
    <property type="match status" value="1"/>
</dbReference>
<evidence type="ECO:0000256" key="1">
    <source>
        <dbReference type="SAM" id="MobiDB-lite"/>
    </source>
</evidence>
<feature type="compositionally biased region" description="Low complexity" evidence="1">
    <location>
        <begin position="26"/>
        <end position="42"/>
    </location>
</feature>
<keyword evidence="5" id="KW-1185">Reference proteome</keyword>
<feature type="region of interest" description="Disordered" evidence="1">
    <location>
        <begin position="26"/>
        <end position="45"/>
    </location>
</feature>
<comment type="caution">
    <text evidence="4">The sequence shown here is derived from an EMBL/GenBank/DDBJ whole genome shotgun (WGS) entry which is preliminary data.</text>
</comment>
<protein>
    <recommendedName>
        <fullName evidence="3">Putative auto-transporter adhesin head GIN domain-containing protein</fullName>
    </recommendedName>
</protein>
<feature type="signal peptide" evidence="2">
    <location>
        <begin position="1"/>
        <end position="20"/>
    </location>
</feature>
<reference evidence="4 5" key="1">
    <citation type="submission" date="2019-06" db="EMBL/GenBank/DDBJ databases">
        <title>Whole genome shotgun sequence of Pseudonocardia hydrocarbonoxydans NBRC 14498.</title>
        <authorList>
            <person name="Hosoyama A."/>
            <person name="Uohara A."/>
            <person name="Ohji S."/>
            <person name="Ichikawa N."/>
        </authorList>
    </citation>
    <scope>NUCLEOTIDE SEQUENCE [LARGE SCALE GENOMIC DNA]</scope>
    <source>
        <strain evidence="4 5">NBRC 14498</strain>
    </source>
</reference>
<organism evidence="4 5">
    <name type="scientific">Pseudonocardia hydrocarbonoxydans</name>
    <dbReference type="NCBI Taxonomy" id="76726"/>
    <lineage>
        <taxon>Bacteria</taxon>
        <taxon>Bacillati</taxon>
        <taxon>Actinomycetota</taxon>
        <taxon>Actinomycetes</taxon>
        <taxon>Pseudonocardiales</taxon>
        <taxon>Pseudonocardiaceae</taxon>
        <taxon>Pseudonocardia</taxon>
    </lineage>
</organism>
<dbReference type="EMBL" id="BJNG01000005">
    <property type="protein sequence ID" value="GEC18385.1"/>
    <property type="molecule type" value="Genomic_DNA"/>
</dbReference>
<sequence length="226" mass="22527">MPRCRTALLASLAAALTACATAPAPVLSPADGTTAPTAPTAGESRDVAGFTGVELSTVGDLVIEQTGTESLTIEAAPEVVPLLTSEVSGGVLRLGVAPGAEITTREPIVYRLTVAALDALSVSGAGDVTATGLRTERLTVEIDGAGDVTPAGEAGTQVVTVTGAGDYDAEGLSSRTAEITVEGTGDAVVAVSERLDVRIDGVGSVEYIGDPVVTRDIDGVGSVQPR</sequence>
<dbReference type="Pfam" id="PF10988">
    <property type="entry name" value="DUF2807"/>
    <property type="match status" value="1"/>
</dbReference>
<dbReference type="RefSeq" id="WP_141276919.1">
    <property type="nucleotide sequence ID" value="NZ_BAAARZ010000037.1"/>
</dbReference>